<evidence type="ECO:0000313" key="3">
    <source>
        <dbReference type="Proteomes" id="UP000254866"/>
    </source>
</evidence>
<gene>
    <name evidence="2" type="ORF">BP5553_02153</name>
</gene>
<dbReference type="RefSeq" id="XP_031874830.1">
    <property type="nucleotide sequence ID" value="XM_032010776.1"/>
</dbReference>
<organism evidence="2 3">
    <name type="scientific">Venustampulla echinocandica</name>
    <dbReference type="NCBI Taxonomy" id="2656787"/>
    <lineage>
        <taxon>Eukaryota</taxon>
        <taxon>Fungi</taxon>
        <taxon>Dikarya</taxon>
        <taxon>Ascomycota</taxon>
        <taxon>Pezizomycotina</taxon>
        <taxon>Leotiomycetes</taxon>
        <taxon>Helotiales</taxon>
        <taxon>Pleuroascaceae</taxon>
        <taxon>Venustampulla</taxon>
    </lineage>
</organism>
<feature type="region of interest" description="Disordered" evidence="1">
    <location>
        <begin position="147"/>
        <end position="215"/>
    </location>
</feature>
<accession>A0A370U324</accession>
<comment type="caution">
    <text evidence="2">The sequence shown here is derived from an EMBL/GenBank/DDBJ whole genome shotgun (WGS) entry which is preliminary data.</text>
</comment>
<dbReference type="STRING" id="2656787.A0A370U324"/>
<dbReference type="EMBL" id="NPIC01000001">
    <property type="protein sequence ID" value="RDL42174.1"/>
    <property type="molecule type" value="Genomic_DNA"/>
</dbReference>
<dbReference type="GeneID" id="43595002"/>
<name>A0A370U324_9HELO</name>
<dbReference type="Proteomes" id="UP000254866">
    <property type="component" value="Unassembled WGS sequence"/>
</dbReference>
<feature type="compositionally biased region" description="Acidic residues" evidence="1">
    <location>
        <begin position="171"/>
        <end position="211"/>
    </location>
</feature>
<feature type="region of interest" description="Disordered" evidence="1">
    <location>
        <begin position="519"/>
        <end position="539"/>
    </location>
</feature>
<dbReference type="AlphaFoldDB" id="A0A370U324"/>
<evidence type="ECO:0000256" key="1">
    <source>
        <dbReference type="SAM" id="MobiDB-lite"/>
    </source>
</evidence>
<evidence type="ECO:0000313" key="2">
    <source>
        <dbReference type="EMBL" id="RDL42174.1"/>
    </source>
</evidence>
<protein>
    <submittedName>
        <fullName evidence="2">Uncharacterized protein</fullName>
    </submittedName>
</protein>
<feature type="compositionally biased region" description="Basic and acidic residues" evidence="1">
    <location>
        <begin position="521"/>
        <end position="539"/>
    </location>
</feature>
<sequence>MDDLTPSQKAQLHEVADLMLEIYRTLARMRYLDPSWIYEGPHNIDDVLPKYHSCGLDASVIYLYSILPYIDTAGAEGVDFFQGGQFADFRREEDVEQGRDPFYADCEEEAMRPWMTPLSMLGNHHSVIIYDARRHCIGIIDQESCGSTDHNLRGAPTVAMQETSEGKKEVSEEEVREEVMSEEACEEEEEDDDDDDDDEEDSEGGEGLYDDMDSRPAGDVLHDIVQWYHELIETPGGGEVSGGEWDAEIVKPLYRKHGWPNANFDGDAFLVDQARATAAKLAKWVSEEPIREVQKFKGWLKDEDHPAMRQLRDRLAGAKTDDEQWLARWELWQAEQSNRCTLKELRQAEEASDHACPDGLCQKPEELLLWEERQLREDSWSKQRSLKAIQREAKQVQAGERDGVPGIQIRLRHAEKQVAVYQKAHEASRLDAERLCPGRSFAVGRGVEALGFDLKKRMEYLTRYIEQSQQEVRLMREWMAQLPECAHRARQAAQRAVDGMEQYIETFMEQSRGVALALEKSYAEGQREEKQHDKHDKTT</sequence>
<reference evidence="2 3" key="1">
    <citation type="journal article" date="2018" name="IMA Fungus">
        <title>IMA Genome-F 9: Draft genome sequence of Annulohypoxylon stygium, Aspergillus mulundensis, Berkeleyomyces basicola (syn. Thielaviopsis basicola), Ceratocystis smalleyi, two Cercospora beticola strains, Coleophoma cylindrospora, Fusarium fracticaudum, Phialophora cf. hyalina, and Morchella septimelata.</title>
        <authorList>
            <person name="Wingfield B.D."/>
            <person name="Bills G.F."/>
            <person name="Dong Y."/>
            <person name="Huang W."/>
            <person name="Nel W.J."/>
            <person name="Swalarsk-Parry B.S."/>
            <person name="Vaghefi N."/>
            <person name="Wilken P.M."/>
            <person name="An Z."/>
            <person name="de Beer Z.W."/>
            <person name="De Vos L."/>
            <person name="Chen L."/>
            <person name="Duong T.A."/>
            <person name="Gao Y."/>
            <person name="Hammerbacher A."/>
            <person name="Kikkert J.R."/>
            <person name="Li Y."/>
            <person name="Li H."/>
            <person name="Li K."/>
            <person name="Li Q."/>
            <person name="Liu X."/>
            <person name="Ma X."/>
            <person name="Naidoo K."/>
            <person name="Pethybridge S.J."/>
            <person name="Sun J."/>
            <person name="Steenkamp E.T."/>
            <person name="van der Nest M.A."/>
            <person name="van Wyk S."/>
            <person name="Wingfield M.J."/>
            <person name="Xiong C."/>
            <person name="Yue Q."/>
            <person name="Zhang X."/>
        </authorList>
    </citation>
    <scope>NUCLEOTIDE SEQUENCE [LARGE SCALE GENOMIC DNA]</scope>
    <source>
        <strain evidence="2 3">BP 5553</strain>
    </source>
</reference>
<dbReference type="OrthoDB" id="5327951at2759"/>
<keyword evidence="3" id="KW-1185">Reference proteome</keyword>
<proteinExistence type="predicted"/>